<dbReference type="Pfam" id="PF00534">
    <property type="entry name" value="Glycos_transf_1"/>
    <property type="match status" value="1"/>
</dbReference>
<gene>
    <name evidence="4" type="ORF">EV675_1830</name>
</gene>
<keyword evidence="5" id="KW-1185">Reference proteome</keyword>
<comment type="caution">
    <text evidence="4">The sequence shown here is derived from an EMBL/GenBank/DDBJ whole genome shotgun (WGS) entry which is preliminary data.</text>
</comment>
<dbReference type="GO" id="GO:0016757">
    <property type="term" value="F:glycosyltransferase activity"/>
    <property type="evidence" value="ECO:0007669"/>
    <property type="project" value="UniProtKB-KW"/>
</dbReference>
<feature type="compositionally biased region" description="Acidic residues" evidence="1">
    <location>
        <begin position="416"/>
        <end position="426"/>
    </location>
</feature>
<evidence type="ECO:0000259" key="2">
    <source>
        <dbReference type="Pfam" id="PF00534"/>
    </source>
</evidence>
<evidence type="ECO:0000256" key="1">
    <source>
        <dbReference type="SAM" id="MobiDB-lite"/>
    </source>
</evidence>
<dbReference type="SUPFAM" id="SSF53756">
    <property type="entry name" value="UDP-Glycosyltransferase/glycogen phosphorylase"/>
    <property type="match status" value="1"/>
</dbReference>
<dbReference type="OrthoDB" id="9802525at2"/>
<sequence length="503" mass="54546">MRVLHICRVYFPDGCGVTERAVHSIASKGGAHGIDSRVLTVSPRGGCDEADLSGYRIKRYAAWRSGGSPAFIARFRREAAWADLLHFHFPWPCAQWAYLLGRVAVPAMATVHADAAGGGLLARRGRDGFLARMRRIIVTSPNYLEGSAILRGLHGKVEVVPAGIEDLPARDPEAVWRWRQRIGQRFFVFLGGLRDYKGLHYLLDAMQGRDYPLAVAGDGPERPALEAHARAAGLRSVRFLGPLGEDDKHDLLAAAYGFVLPSCRRDEVFGLPLVEASVHGLPMISCEVGTGTSFVNLHQETGLVVPPCDARALGAALDRFWLEPAQATAWGEAARRRYVDHFTEQAMVARHAACYGAILGRAPEAGGRAHGGHAYCWRLPDTKEATMPIDPRRGRPASPASRPSHPSTPSNLPEAAVDETGNEDPGAELTELPEHEKQEQAGIPPDERGGRSGRAKHERTVGNHPVDPNSMPSRIGLPVGVDREAAADPGRQTPEAPETDNRS</sequence>
<keyword evidence="4" id="KW-0808">Transferase</keyword>
<feature type="compositionally biased region" description="Basic and acidic residues" evidence="1">
    <location>
        <begin position="432"/>
        <end position="450"/>
    </location>
</feature>
<proteinExistence type="predicted"/>
<organism evidence="4 5">
    <name type="scientific">Pigmentiphaga kullae</name>
    <dbReference type="NCBI Taxonomy" id="151784"/>
    <lineage>
        <taxon>Bacteria</taxon>
        <taxon>Pseudomonadati</taxon>
        <taxon>Pseudomonadota</taxon>
        <taxon>Betaproteobacteria</taxon>
        <taxon>Burkholderiales</taxon>
        <taxon>Alcaligenaceae</taxon>
        <taxon>Pigmentiphaga</taxon>
    </lineage>
</organism>
<dbReference type="EMBL" id="SGXC01000001">
    <property type="protein sequence ID" value="RZS85800.1"/>
    <property type="molecule type" value="Genomic_DNA"/>
</dbReference>
<feature type="compositionally biased region" description="Low complexity" evidence="1">
    <location>
        <begin position="396"/>
        <end position="410"/>
    </location>
</feature>
<feature type="domain" description="Glycosyl transferase family 1" evidence="2">
    <location>
        <begin position="183"/>
        <end position="337"/>
    </location>
</feature>
<name>A0A4Q7NMM2_9BURK</name>
<evidence type="ECO:0000313" key="4">
    <source>
        <dbReference type="EMBL" id="RZS85800.1"/>
    </source>
</evidence>
<dbReference type="AlphaFoldDB" id="A0A4Q7NMM2"/>
<dbReference type="PANTHER" id="PTHR12526">
    <property type="entry name" value="GLYCOSYLTRANSFERASE"/>
    <property type="match status" value="1"/>
</dbReference>
<dbReference type="Proteomes" id="UP000292445">
    <property type="component" value="Unassembled WGS sequence"/>
</dbReference>
<dbReference type="InterPro" id="IPR001296">
    <property type="entry name" value="Glyco_trans_1"/>
</dbReference>
<dbReference type="PANTHER" id="PTHR12526:SF627">
    <property type="entry name" value="D-RHAMNOSYLTRANSFERASE WBPZ"/>
    <property type="match status" value="1"/>
</dbReference>
<accession>A0A4Q7NMM2</accession>
<dbReference type="InterPro" id="IPR028098">
    <property type="entry name" value="Glyco_trans_4-like_N"/>
</dbReference>
<feature type="region of interest" description="Disordered" evidence="1">
    <location>
        <begin position="386"/>
        <end position="503"/>
    </location>
</feature>
<feature type="domain" description="Glycosyltransferase subfamily 4-like N-terminal" evidence="3">
    <location>
        <begin position="19"/>
        <end position="165"/>
    </location>
</feature>
<keyword evidence="4" id="KW-0328">Glycosyltransferase</keyword>
<dbReference type="Gene3D" id="3.40.50.2000">
    <property type="entry name" value="Glycogen Phosphorylase B"/>
    <property type="match status" value="2"/>
</dbReference>
<evidence type="ECO:0000313" key="5">
    <source>
        <dbReference type="Proteomes" id="UP000292445"/>
    </source>
</evidence>
<dbReference type="Pfam" id="PF13439">
    <property type="entry name" value="Glyco_transf_4"/>
    <property type="match status" value="1"/>
</dbReference>
<reference evidence="4 5" key="1">
    <citation type="submission" date="2019-02" db="EMBL/GenBank/DDBJ databases">
        <title>Genomic Encyclopedia of Type Strains, Phase IV (KMG-IV): sequencing the most valuable type-strain genomes for metagenomic binning, comparative biology and taxonomic classification.</title>
        <authorList>
            <person name="Goeker M."/>
        </authorList>
    </citation>
    <scope>NUCLEOTIDE SEQUENCE [LARGE SCALE GENOMIC DNA]</scope>
    <source>
        <strain evidence="4 5">K24</strain>
    </source>
</reference>
<protein>
    <submittedName>
        <fullName evidence="4">Rhamnosyl/mannosyltransferase</fullName>
    </submittedName>
</protein>
<evidence type="ECO:0000259" key="3">
    <source>
        <dbReference type="Pfam" id="PF13439"/>
    </source>
</evidence>